<dbReference type="Proteomes" id="UP001288778">
    <property type="component" value="Unassembled WGS sequence"/>
</dbReference>
<dbReference type="RefSeq" id="WP_322395830.1">
    <property type="nucleotide sequence ID" value="NZ_WNUI01000535.1"/>
</dbReference>
<feature type="signal peptide" evidence="2">
    <location>
        <begin position="1"/>
        <end position="29"/>
    </location>
</feature>
<protein>
    <submittedName>
        <fullName evidence="3">ABC transporter substrate-binding protein</fullName>
    </submittedName>
</protein>
<dbReference type="AlphaFoldDB" id="A0AAW9I4X2"/>
<evidence type="ECO:0000256" key="2">
    <source>
        <dbReference type="SAM" id="SignalP"/>
    </source>
</evidence>
<feature type="non-terminal residue" evidence="3">
    <location>
        <position position="126"/>
    </location>
</feature>
<proteinExistence type="predicted"/>
<accession>A0AAW9I4X2</accession>
<feature type="chain" id="PRO_5043734787" evidence="2">
    <location>
        <begin position="30"/>
        <end position="126"/>
    </location>
</feature>
<feature type="compositionally biased region" description="Polar residues" evidence="1">
    <location>
        <begin position="38"/>
        <end position="52"/>
    </location>
</feature>
<dbReference type="EMBL" id="WNUI01000535">
    <property type="protein sequence ID" value="MDZ4910630.1"/>
    <property type="molecule type" value="Genomic_DNA"/>
</dbReference>
<dbReference type="PROSITE" id="PS51257">
    <property type="entry name" value="PROKAR_LIPOPROTEIN"/>
    <property type="match status" value="1"/>
</dbReference>
<evidence type="ECO:0000313" key="3">
    <source>
        <dbReference type="EMBL" id="MDZ4910630.1"/>
    </source>
</evidence>
<feature type="region of interest" description="Disordered" evidence="1">
    <location>
        <begin position="31"/>
        <end position="52"/>
    </location>
</feature>
<organism evidence="3 4">
    <name type="scientific">Clostridium perfringens</name>
    <dbReference type="NCBI Taxonomy" id="1502"/>
    <lineage>
        <taxon>Bacteria</taxon>
        <taxon>Bacillati</taxon>
        <taxon>Bacillota</taxon>
        <taxon>Clostridia</taxon>
        <taxon>Eubacteriales</taxon>
        <taxon>Clostridiaceae</taxon>
        <taxon>Clostridium</taxon>
    </lineage>
</organism>
<reference evidence="3" key="1">
    <citation type="submission" date="2019-11" db="EMBL/GenBank/DDBJ databases">
        <title>Characterization of Clostridium perfringens isolates from swine manure treated agricultural soils.</title>
        <authorList>
            <person name="Wushke S.T."/>
        </authorList>
    </citation>
    <scope>NUCLEOTIDE SEQUENCE</scope>
    <source>
        <strain evidence="3">X94</strain>
    </source>
</reference>
<keyword evidence="2" id="KW-0732">Signal</keyword>
<comment type="caution">
    <text evidence="3">The sequence shown here is derived from an EMBL/GenBank/DDBJ whole genome shotgun (WGS) entry which is preliminary data.</text>
</comment>
<gene>
    <name evidence="3" type="ORF">GNF68_16725</name>
</gene>
<dbReference type="Gene3D" id="3.40.190.10">
    <property type="entry name" value="Periplasmic binding protein-like II"/>
    <property type="match status" value="1"/>
</dbReference>
<dbReference type="SUPFAM" id="SSF53850">
    <property type="entry name" value="Periplasmic binding protein-like II"/>
    <property type="match status" value="1"/>
</dbReference>
<evidence type="ECO:0000256" key="1">
    <source>
        <dbReference type="SAM" id="MobiDB-lite"/>
    </source>
</evidence>
<sequence>MKKKETKPGKSFLKMSGVLLLASSLLLSACGSRDGSAPSDNGSGTDNSEPTSITIQTLNYATEFIDNTNVLWKELEKRTNTKLNITWLSPSTAEEKINVMLASGDLPEVTFVETMQNPHLQKMLKQ</sequence>
<name>A0AAW9I4X2_CLOPF</name>
<evidence type="ECO:0000313" key="4">
    <source>
        <dbReference type="Proteomes" id="UP001288778"/>
    </source>
</evidence>